<keyword evidence="3" id="KW-1185">Reference proteome</keyword>
<dbReference type="PATRIC" id="fig|447.4.peg.2001"/>
<evidence type="ECO:0000256" key="1">
    <source>
        <dbReference type="SAM" id="Coils"/>
    </source>
</evidence>
<accession>A0A0W0RQ84</accession>
<name>A0A0W0RQ84_LEGBO</name>
<feature type="coiled-coil region" evidence="1">
    <location>
        <begin position="178"/>
        <end position="212"/>
    </location>
</feature>
<proteinExistence type="predicted"/>
<dbReference type="AlphaFoldDB" id="A0A0W0RQ84"/>
<reference evidence="2 3" key="1">
    <citation type="submission" date="2015-11" db="EMBL/GenBank/DDBJ databases">
        <title>Genomic analysis of 38 Legionella species identifies large and diverse effector repertoires.</title>
        <authorList>
            <person name="Burstein D."/>
            <person name="Amaro F."/>
            <person name="Zusman T."/>
            <person name="Lifshitz Z."/>
            <person name="Cohen O."/>
            <person name="Gilbert J.A."/>
            <person name="Pupko T."/>
            <person name="Shuman H.A."/>
            <person name="Segal G."/>
        </authorList>
    </citation>
    <scope>NUCLEOTIDE SEQUENCE [LARGE SCALE GENOMIC DNA]</scope>
    <source>
        <strain evidence="2 3">WIGA</strain>
    </source>
</reference>
<dbReference type="RefSeq" id="WP_058459521.1">
    <property type="nucleotide sequence ID" value="NZ_CAAAIY010000015.1"/>
</dbReference>
<dbReference type="OrthoDB" id="5651045at2"/>
<evidence type="ECO:0000313" key="3">
    <source>
        <dbReference type="Proteomes" id="UP000054695"/>
    </source>
</evidence>
<gene>
    <name evidence="2" type="ORF">Lboz_1881</name>
</gene>
<dbReference type="STRING" id="447.Lboz_1881"/>
<keyword evidence="1" id="KW-0175">Coiled coil</keyword>
<organism evidence="2 3">
    <name type="scientific">Legionella bozemanae</name>
    <name type="common">Fluoribacter bozemanae</name>
    <dbReference type="NCBI Taxonomy" id="447"/>
    <lineage>
        <taxon>Bacteria</taxon>
        <taxon>Pseudomonadati</taxon>
        <taxon>Pseudomonadota</taxon>
        <taxon>Gammaproteobacteria</taxon>
        <taxon>Legionellales</taxon>
        <taxon>Legionellaceae</taxon>
        <taxon>Legionella</taxon>
    </lineage>
</organism>
<sequence>MPSTRSFFSHHASSAKSLSERRNRFLKDKEHAAYQLIVEDYQPIIQHYINKYGFENLVVLINGTTEFGQKIISENIADLQRDVDLFENEDIQYAILVRNYWVRPSSSVPAPFYLNKVDNKNTDFSPNYEELYHAIKEEFLDENDRIKDLSREELKRLNQICFNLGCQKKLEEYRAKILEDLNLRKKKVCLTKEQALEEIKKIQANLKEGECVIYFFTNNVRVGPAHFEFVQIKKDEIIKPVHWFLHNSNIINRNDLENIFISDISDFISPYLKPQYLQPQVDEVSCGTLGILYLKELLKNKGQQSDDFTLRVTLYKMHNREIGKGNLFFPSPHVLRYSQSSFYNDVILAMLKNDHEVSIKFKGIKYKIKPLKVILEDSIKFAKSQGDLTVAEENKKILKNLPAFRKKWLMEYETAIQKRNAMQGDRYNLYLAYSSRRMQALANHPEGLQKEQADTPGLECEKTVKRPSLLERIKKNLQQTKEKKLPKSSLFHPLDAITKVVDNPLYEGRNTRENPLYEPQLHTL</sequence>
<comment type="caution">
    <text evidence="2">The sequence shown here is derived from an EMBL/GenBank/DDBJ whole genome shotgun (WGS) entry which is preliminary data.</text>
</comment>
<protein>
    <submittedName>
        <fullName evidence="2">Uncharacterized protein</fullName>
    </submittedName>
</protein>
<dbReference type="EMBL" id="LNXU01000019">
    <property type="protein sequence ID" value="KTC73235.1"/>
    <property type="molecule type" value="Genomic_DNA"/>
</dbReference>
<evidence type="ECO:0000313" key="2">
    <source>
        <dbReference type="EMBL" id="KTC73235.1"/>
    </source>
</evidence>
<dbReference type="Proteomes" id="UP000054695">
    <property type="component" value="Unassembled WGS sequence"/>
</dbReference>